<keyword evidence="2" id="KW-0732">Signal</keyword>
<accession>A0ABT1DLZ8</accession>
<comment type="caution">
    <text evidence="3">The sequence shown here is derived from an EMBL/GenBank/DDBJ whole genome shotgun (WGS) entry which is preliminary data.</text>
</comment>
<reference evidence="3 4" key="1">
    <citation type="submission" date="2022-06" db="EMBL/GenBank/DDBJ databases">
        <title>New Species of the Genus Actinoplanes, ActinopZanes ferrugineus.</title>
        <authorList>
            <person name="Ding P."/>
        </authorList>
    </citation>
    <scope>NUCLEOTIDE SEQUENCE [LARGE SCALE GENOMIC DNA]</scope>
    <source>
        <strain evidence="3 4">TRM88003</strain>
    </source>
</reference>
<dbReference type="EMBL" id="JAMYJR010000010">
    <property type="protein sequence ID" value="MCO8271101.1"/>
    <property type="molecule type" value="Genomic_DNA"/>
</dbReference>
<keyword evidence="4" id="KW-1185">Reference proteome</keyword>
<proteinExistence type="predicted"/>
<evidence type="ECO:0008006" key="5">
    <source>
        <dbReference type="Google" id="ProtNLM"/>
    </source>
</evidence>
<sequence>MHNSLSRALRCAVTLTLAAASAVALAEPARAMNYSAPAPTTWTFTDSAAPTTRSVEPTGDAPVGSTVDSDGVTHTRRAYYTFDITPFRGQVVHAADLWTRETRVADCGTAAPVEVWRTGPVTAKSTWSKPPQDLELVARRNLGLGTICPRAILGAEAGAAVTAALARNEKTITFGLRLAAGTETDPEAARSFEPLNLSMSTNYAPTVSNLRLTRPDRPCGTPDRHPTAGGLTYFTASAADKDPVYLPTTAFELWPVDRPEERTRFAQRDGADPVVSTDLRTHADGTVLAWSAQARDNHDEGEWGPTCYLTVDNTAPATAPAIIPRKYNKPEYPGTGGPGVAGTFILDARGDTDTVGFEYTEQQSPSFGSVDANRPGGRARITVTPSRWGSDQLQVRAVDRAGNRGPWQTYDFYVRDTAPSIEVDVAGVGRPSTIKLFSQVGRVTSFGYSIDGGPETRVPATDRHGSGPVVFASSGYREITSRSYVGTKMIGTDTKQIYVDDAPAVASAEFLFPAEPVVGDRGTFTFKPRTTGVVAYLYDFGDGDRKRVEAAADGTATLEWTAGNPGYHFMTAVSVTADGTESAAWFDQFRVIDTHPAVWSDAGSCCPNTDGVGRPVTVNMNSELAGVTGFVYSYDGGAEQTVSEGQNSRVKVTPTHAGDSPFTARAVRADGTLSPPTTITIKITDAPLVTHAGPYGADGVVGRKSVLTFEPATPNVASYQYYWGYYPESPVTVDAGADGSATVEWTPEYADHATLSVVALAADGGESDVRRINISAYDQGAEYSGTWDDSTPRGGVGVPGRVGFSGLRAGLHDATVKYLWRVNDGPVHELARDKEALVTEAPYTPERTGENVVSVQRQFTDGLLSPVLEYRFLVGTRPLVQSPDYPAGDWQGGPGVPGTFLFSGGRPGIVAFEYRIAEESSGDQVAQGTAPADPSGAAAVTFTPADAIRYTLTVTGRTAEDAPTEEQTYSFGVATS</sequence>
<protein>
    <recommendedName>
        <fullName evidence="5">PKD domain-containing protein</fullName>
    </recommendedName>
</protein>
<feature type="region of interest" description="Disordered" evidence="1">
    <location>
        <begin position="45"/>
        <end position="68"/>
    </location>
</feature>
<evidence type="ECO:0000256" key="2">
    <source>
        <dbReference type="SAM" id="SignalP"/>
    </source>
</evidence>
<organism evidence="3 4">
    <name type="scientific">Paractinoplanes aksuensis</name>
    <dbReference type="NCBI Taxonomy" id="2939490"/>
    <lineage>
        <taxon>Bacteria</taxon>
        <taxon>Bacillati</taxon>
        <taxon>Actinomycetota</taxon>
        <taxon>Actinomycetes</taxon>
        <taxon>Micromonosporales</taxon>
        <taxon>Micromonosporaceae</taxon>
        <taxon>Paractinoplanes</taxon>
    </lineage>
</organism>
<evidence type="ECO:0000256" key="1">
    <source>
        <dbReference type="SAM" id="MobiDB-lite"/>
    </source>
</evidence>
<evidence type="ECO:0000313" key="4">
    <source>
        <dbReference type="Proteomes" id="UP001523369"/>
    </source>
</evidence>
<evidence type="ECO:0000313" key="3">
    <source>
        <dbReference type="EMBL" id="MCO8271101.1"/>
    </source>
</evidence>
<feature type="signal peptide" evidence="2">
    <location>
        <begin position="1"/>
        <end position="26"/>
    </location>
</feature>
<gene>
    <name evidence="3" type="ORF">M1L60_10900</name>
</gene>
<dbReference type="Proteomes" id="UP001523369">
    <property type="component" value="Unassembled WGS sequence"/>
</dbReference>
<feature type="compositionally biased region" description="Polar residues" evidence="1">
    <location>
        <begin position="45"/>
        <end position="55"/>
    </location>
</feature>
<feature type="chain" id="PRO_5047175204" description="PKD domain-containing protein" evidence="2">
    <location>
        <begin position="27"/>
        <end position="976"/>
    </location>
</feature>
<name>A0ABT1DLZ8_9ACTN</name>